<dbReference type="PANTHER" id="PTHR46481">
    <property type="entry name" value="ZINC FINGER BED DOMAIN-CONTAINING PROTEIN 4"/>
    <property type="match status" value="1"/>
</dbReference>
<evidence type="ECO:0000313" key="7">
    <source>
        <dbReference type="Proteomes" id="UP001314229"/>
    </source>
</evidence>
<dbReference type="InterPro" id="IPR052035">
    <property type="entry name" value="ZnF_BED_domain_contain"/>
</dbReference>
<organism evidence="6 7">
    <name type="scientific">Scomber scombrus</name>
    <name type="common">Atlantic mackerel</name>
    <name type="synonym">Scomber vernalis</name>
    <dbReference type="NCBI Taxonomy" id="13677"/>
    <lineage>
        <taxon>Eukaryota</taxon>
        <taxon>Metazoa</taxon>
        <taxon>Chordata</taxon>
        <taxon>Craniata</taxon>
        <taxon>Vertebrata</taxon>
        <taxon>Euteleostomi</taxon>
        <taxon>Actinopterygii</taxon>
        <taxon>Neopterygii</taxon>
        <taxon>Teleostei</taxon>
        <taxon>Neoteleostei</taxon>
        <taxon>Acanthomorphata</taxon>
        <taxon>Pelagiaria</taxon>
        <taxon>Scombriformes</taxon>
        <taxon>Scombridae</taxon>
        <taxon>Scomber</taxon>
    </lineage>
</organism>
<protein>
    <submittedName>
        <fullName evidence="6">Zinc finger BED domain-containing protein 4</fullName>
    </submittedName>
</protein>
<dbReference type="SUPFAM" id="SSF53098">
    <property type="entry name" value="Ribonuclease H-like"/>
    <property type="match status" value="1"/>
</dbReference>
<comment type="caution">
    <text evidence="6">The sequence shown here is derived from an EMBL/GenBank/DDBJ whole genome shotgun (WGS) entry which is preliminary data.</text>
</comment>
<evidence type="ECO:0000256" key="2">
    <source>
        <dbReference type="ARBA" id="ARBA00022723"/>
    </source>
</evidence>
<dbReference type="SUPFAM" id="SSF140996">
    <property type="entry name" value="Hermes dimerisation domain"/>
    <property type="match status" value="1"/>
</dbReference>
<accession>A0AAV1N8J7</accession>
<evidence type="ECO:0000313" key="6">
    <source>
        <dbReference type="EMBL" id="CAK6955124.1"/>
    </source>
</evidence>
<sequence>MLSETFAKHDTLPWDGKKALAITEKIGQFIVLNDQPLSVVSNVGFKRLIEHLEPRYIMPSRHYIVDKTIPQMHKEVQKCIAAYLKKANAVRFTTDIWSSDHRPLSLLSLTAHWIDADFTLQRAVLHAREFRGSHTANAITNSMEEILCDWEVDKQKIHVVLRDNAANTCRFPLIMMLLLSLCALGKAGPVWVWVAWAYTECCGFDEVGEFLNLSHHAGWEVICGDGFINDLFVMGGLDEFEIDFTDMSSLF</sequence>
<keyword evidence="7" id="KW-1185">Reference proteome</keyword>
<dbReference type="InterPro" id="IPR012337">
    <property type="entry name" value="RNaseH-like_sf"/>
</dbReference>
<dbReference type="EMBL" id="CAWUFR010000020">
    <property type="protein sequence ID" value="CAK6955124.1"/>
    <property type="molecule type" value="Genomic_DNA"/>
</dbReference>
<keyword evidence="2" id="KW-0479">Metal-binding</keyword>
<evidence type="ECO:0000256" key="5">
    <source>
        <dbReference type="ARBA" id="ARBA00023242"/>
    </source>
</evidence>
<evidence type="ECO:0000256" key="1">
    <source>
        <dbReference type="ARBA" id="ARBA00004123"/>
    </source>
</evidence>
<keyword evidence="4" id="KW-0862">Zinc</keyword>
<proteinExistence type="predicted"/>
<reference evidence="6 7" key="1">
    <citation type="submission" date="2024-01" db="EMBL/GenBank/DDBJ databases">
        <authorList>
            <person name="Alioto T."/>
            <person name="Alioto T."/>
            <person name="Gomez Garrido J."/>
        </authorList>
    </citation>
    <scope>NUCLEOTIDE SEQUENCE [LARGE SCALE GENOMIC DNA]</scope>
</reference>
<dbReference type="GO" id="GO:0005634">
    <property type="term" value="C:nucleus"/>
    <property type="evidence" value="ECO:0007669"/>
    <property type="project" value="UniProtKB-SubCell"/>
</dbReference>
<evidence type="ECO:0000256" key="4">
    <source>
        <dbReference type="ARBA" id="ARBA00022833"/>
    </source>
</evidence>
<keyword evidence="5" id="KW-0539">Nucleus</keyword>
<gene>
    <name evidence="6" type="ORF">FSCOSCO3_A024738</name>
</gene>
<dbReference type="Proteomes" id="UP001314229">
    <property type="component" value="Unassembled WGS sequence"/>
</dbReference>
<dbReference type="AlphaFoldDB" id="A0AAV1N8J7"/>
<name>A0AAV1N8J7_SCOSC</name>
<comment type="subcellular location">
    <subcellularLocation>
        <location evidence="1">Nucleus</location>
    </subcellularLocation>
</comment>
<evidence type="ECO:0000256" key="3">
    <source>
        <dbReference type="ARBA" id="ARBA00022771"/>
    </source>
</evidence>
<dbReference type="PANTHER" id="PTHR46481:SF10">
    <property type="entry name" value="ZINC FINGER BED DOMAIN-CONTAINING PROTEIN 39"/>
    <property type="match status" value="1"/>
</dbReference>
<dbReference type="GO" id="GO:0008270">
    <property type="term" value="F:zinc ion binding"/>
    <property type="evidence" value="ECO:0007669"/>
    <property type="project" value="UniProtKB-KW"/>
</dbReference>
<keyword evidence="3" id="KW-0863">Zinc-finger</keyword>